<dbReference type="SUPFAM" id="SSF48452">
    <property type="entry name" value="TPR-like"/>
    <property type="match status" value="1"/>
</dbReference>
<name>A0ABV8MLT1_9NEIS</name>
<proteinExistence type="predicted"/>
<evidence type="ECO:0000313" key="2">
    <source>
        <dbReference type="Proteomes" id="UP001595791"/>
    </source>
</evidence>
<evidence type="ECO:0000313" key="1">
    <source>
        <dbReference type="EMBL" id="MFC4157810.1"/>
    </source>
</evidence>
<dbReference type="Proteomes" id="UP001595791">
    <property type="component" value="Unassembled WGS sequence"/>
</dbReference>
<keyword evidence="2" id="KW-1185">Reference proteome</keyword>
<reference evidence="2" key="1">
    <citation type="journal article" date="2019" name="Int. J. Syst. Evol. Microbiol.">
        <title>The Global Catalogue of Microorganisms (GCM) 10K type strain sequencing project: providing services to taxonomists for standard genome sequencing and annotation.</title>
        <authorList>
            <consortium name="The Broad Institute Genomics Platform"/>
            <consortium name="The Broad Institute Genome Sequencing Center for Infectious Disease"/>
            <person name="Wu L."/>
            <person name="Ma J."/>
        </authorList>
    </citation>
    <scope>NUCLEOTIDE SEQUENCE [LARGE SCALE GENOMIC DNA]</scope>
    <source>
        <strain evidence="2">LMG 29894</strain>
    </source>
</reference>
<protein>
    <recommendedName>
        <fullName evidence="3">Tetratricopeptide repeat protein</fullName>
    </recommendedName>
</protein>
<sequence>MTYFPFPSRCAGVDQSARTPGGRSAPKSILLALSVLALAACSTPKPVEAEPIHQAEARRLAKAAARASHEQQWQSAAALWQKTAQHYGALDNWQEAGYARLGEAQAWAKWDRQQSYLLLQELVDAAFYPALVRAEALYQQALLALGNTDWDRGLARLDDADRLCTTPCALAGAIANARARAAAGQGQWQAAHDHAAAALRLPDLDPAERANGLRRQGEALIRLGQPAAARPLLEAALEIDRRLARPAAIVADLALRAEAAEVHEAPLWVGRAKQACQDAGPEDCPAKKAK</sequence>
<dbReference type="Gene3D" id="1.25.40.10">
    <property type="entry name" value="Tetratricopeptide repeat domain"/>
    <property type="match status" value="1"/>
</dbReference>
<organism evidence="1 2">
    <name type="scientific">Chitinimonas lacunae</name>
    <dbReference type="NCBI Taxonomy" id="1963018"/>
    <lineage>
        <taxon>Bacteria</taxon>
        <taxon>Pseudomonadati</taxon>
        <taxon>Pseudomonadota</taxon>
        <taxon>Betaproteobacteria</taxon>
        <taxon>Neisseriales</taxon>
        <taxon>Chitinibacteraceae</taxon>
        <taxon>Chitinimonas</taxon>
    </lineage>
</organism>
<dbReference type="EMBL" id="JBHSBU010000001">
    <property type="protein sequence ID" value="MFC4157810.1"/>
    <property type="molecule type" value="Genomic_DNA"/>
</dbReference>
<dbReference type="InterPro" id="IPR011990">
    <property type="entry name" value="TPR-like_helical_dom_sf"/>
</dbReference>
<comment type="caution">
    <text evidence="1">The sequence shown here is derived from an EMBL/GenBank/DDBJ whole genome shotgun (WGS) entry which is preliminary data.</text>
</comment>
<gene>
    <name evidence="1" type="ORF">ACFOW7_00430</name>
</gene>
<dbReference type="RefSeq" id="WP_378159840.1">
    <property type="nucleotide sequence ID" value="NZ_JBHSBU010000001.1"/>
</dbReference>
<accession>A0ABV8MLT1</accession>
<evidence type="ECO:0008006" key="3">
    <source>
        <dbReference type="Google" id="ProtNLM"/>
    </source>
</evidence>